<dbReference type="GeneID" id="73377639"/>
<dbReference type="EMBL" id="JAHUZD010000016">
    <property type="protein sequence ID" value="KAI3407121.2"/>
    <property type="molecule type" value="Genomic_DNA"/>
</dbReference>
<organism evidence="1 2">
    <name type="scientific">Candida oxycetoniae</name>
    <dbReference type="NCBI Taxonomy" id="497107"/>
    <lineage>
        <taxon>Eukaryota</taxon>
        <taxon>Fungi</taxon>
        <taxon>Dikarya</taxon>
        <taxon>Ascomycota</taxon>
        <taxon>Saccharomycotina</taxon>
        <taxon>Pichiomycetes</taxon>
        <taxon>Debaryomycetaceae</taxon>
        <taxon>Candida/Lodderomyces clade</taxon>
        <taxon>Candida</taxon>
    </lineage>
</organism>
<gene>
    <name evidence="1" type="ORF">KGF56_000022</name>
</gene>
<evidence type="ECO:0000313" key="2">
    <source>
        <dbReference type="Proteomes" id="UP001202479"/>
    </source>
</evidence>
<evidence type="ECO:0000313" key="1">
    <source>
        <dbReference type="EMBL" id="KAI3407121.2"/>
    </source>
</evidence>
<keyword evidence="2" id="KW-1185">Reference proteome</keyword>
<dbReference type="Proteomes" id="UP001202479">
    <property type="component" value="Unassembled WGS sequence"/>
</dbReference>
<dbReference type="Pfam" id="PF07189">
    <property type="entry name" value="SF3b10"/>
    <property type="match status" value="1"/>
</dbReference>
<sequence length="81" mass="9520">MADKIREKHQYAFLKSKYEGIGNSNTSNDEFQTTVYNDTIASLAHHKHILLYNSIILNQHPEILRQDMIRRIKLDVHNAEK</sequence>
<dbReference type="InterPro" id="IPR009846">
    <property type="entry name" value="SF3b5/RDS3-10"/>
</dbReference>
<dbReference type="AlphaFoldDB" id="A0AAI9X058"/>
<name>A0AAI9X058_9ASCO</name>
<protein>
    <submittedName>
        <fullName evidence="1">Uncharacterized protein</fullName>
    </submittedName>
</protein>
<accession>A0AAI9X058</accession>
<proteinExistence type="predicted"/>
<reference evidence="1" key="1">
    <citation type="journal article" date="2022" name="DNA Res.">
        <title>Genome analysis of five recently described species of the CUG-Ser clade uncovers Candida theae as a new hybrid lineage with pathogenic potential in the Candida parapsilosis species complex.</title>
        <authorList>
            <person name="Mixao V."/>
            <person name="Del Olmo V."/>
            <person name="Hegedusova E."/>
            <person name="Saus E."/>
            <person name="Pryszcz L."/>
            <person name="Cillingova A."/>
            <person name="Nosek J."/>
            <person name="Gabaldon T."/>
        </authorList>
    </citation>
    <scope>NUCLEOTIDE SEQUENCE</scope>
    <source>
        <strain evidence="1">CBS 10844</strain>
    </source>
</reference>
<dbReference type="RefSeq" id="XP_049182866.1">
    <property type="nucleotide sequence ID" value="XM_049323385.1"/>
</dbReference>
<comment type="caution">
    <text evidence="1">The sequence shown here is derived from an EMBL/GenBank/DDBJ whole genome shotgun (WGS) entry which is preliminary data.</text>
</comment>